<name>A0ABY8GX80_9BURK</name>
<feature type="region of interest" description="Disordered" evidence="1">
    <location>
        <begin position="24"/>
        <end position="117"/>
    </location>
</feature>
<dbReference type="Proteomes" id="UP001214170">
    <property type="component" value="Chromosome"/>
</dbReference>
<sequence length="117" mass="11840">MKFRPLTCAFALVAGLTSAGAVMAQTAPSTSPSNTPNDTTAAPPNRPLPAGQMAPAPNETPSTGTQPPNVDKSGKMSSDKHSGQMSNKKREANENVPRTPAAGATPPPGYPNTGGSK</sequence>
<proteinExistence type="predicted"/>
<keyword evidence="4" id="KW-1185">Reference proteome</keyword>
<evidence type="ECO:0000313" key="4">
    <source>
        <dbReference type="Proteomes" id="UP001214170"/>
    </source>
</evidence>
<feature type="compositionally biased region" description="Polar residues" evidence="1">
    <location>
        <begin position="59"/>
        <end position="68"/>
    </location>
</feature>
<gene>
    <name evidence="3" type="ORF">P8T11_05630</name>
</gene>
<organism evidence="3 4">
    <name type="scientific">Achromobacter spanius</name>
    <dbReference type="NCBI Taxonomy" id="217203"/>
    <lineage>
        <taxon>Bacteria</taxon>
        <taxon>Pseudomonadati</taxon>
        <taxon>Pseudomonadota</taxon>
        <taxon>Betaproteobacteria</taxon>
        <taxon>Burkholderiales</taxon>
        <taxon>Alcaligenaceae</taxon>
        <taxon>Achromobacter</taxon>
    </lineage>
</organism>
<feature type="chain" id="PRO_5045858967" evidence="2">
    <location>
        <begin position="25"/>
        <end position="117"/>
    </location>
</feature>
<reference evidence="3 4" key="1">
    <citation type="submission" date="2023-03" db="EMBL/GenBank/DDBJ databases">
        <title>Achromobacter spanius LIG8.</title>
        <authorList>
            <person name="Shrestha S."/>
        </authorList>
    </citation>
    <scope>NUCLEOTIDE SEQUENCE [LARGE SCALE GENOMIC DNA]</scope>
    <source>
        <strain evidence="3 4">LIG8</strain>
    </source>
</reference>
<feature type="compositionally biased region" description="Basic and acidic residues" evidence="1">
    <location>
        <begin position="72"/>
        <end position="93"/>
    </location>
</feature>
<dbReference type="EMBL" id="CP121261">
    <property type="protein sequence ID" value="WFP09362.1"/>
    <property type="molecule type" value="Genomic_DNA"/>
</dbReference>
<protein>
    <submittedName>
        <fullName evidence="3">Uncharacterized protein</fullName>
    </submittedName>
</protein>
<evidence type="ECO:0000313" key="3">
    <source>
        <dbReference type="EMBL" id="WFP09362.1"/>
    </source>
</evidence>
<keyword evidence="2" id="KW-0732">Signal</keyword>
<feature type="signal peptide" evidence="2">
    <location>
        <begin position="1"/>
        <end position="24"/>
    </location>
</feature>
<accession>A0ABY8GX80</accession>
<feature type="compositionally biased region" description="Low complexity" evidence="1">
    <location>
        <begin position="26"/>
        <end position="41"/>
    </location>
</feature>
<evidence type="ECO:0000256" key="1">
    <source>
        <dbReference type="SAM" id="MobiDB-lite"/>
    </source>
</evidence>
<evidence type="ECO:0000256" key="2">
    <source>
        <dbReference type="SAM" id="SignalP"/>
    </source>
</evidence>
<dbReference type="RefSeq" id="WP_268077860.1">
    <property type="nucleotide sequence ID" value="NZ_CP106885.1"/>
</dbReference>